<feature type="transmembrane region" description="Helical" evidence="1">
    <location>
        <begin position="126"/>
        <end position="145"/>
    </location>
</feature>
<comment type="caution">
    <text evidence="2">The sequence shown here is derived from an EMBL/GenBank/DDBJ whole genome shotgun (WGS) entry which is preliminary data.</text>
</comment>
<dbReference type="Proteomes" id="UP001491552">
    <property type="component" value="Unassembled WGS sequence"/>
</dbReference>
<keyword evidence="1" id="KW-0812">Transmembrane</keyword>
<accession>A0ABV1G494</accession>
<dbReference type="InterPro" id="IPR005325">
    <property type="entry name" value="DUF308_memb"/>
</dbReference>
<dbReference type="RefSeq" id="WP_349134796.1">
    <property type="nucleotide sequence ID" value="NZ_JBBMFF010000120.1"/>
</dbReference>
<keyword evidence="1" id="KW-1133">Transmembrane helix</keyword>
<evidence type="ECO:0000313" key="2">
    <source>
        <dbReference type="EMBL" id="MEQ2510093.1"/>
    </source>
</evidence>
<keyword evidence="3" id="KW-1185">Reference proteome</keyword>
<proteinExistence type="predicted"/>
<feature type="transmembrane region" description="Helical" evidence="1">
    <location>
        <begin position="38"/>
        <end position="59"/>
    </location>
</feature>
<dbReference type="PANTHER" id="PTHR34989:SF1">
    <property type="entry name" value="PROTEIN HDED"/>
    <property type="match status" value="1"/>
</dbReference>
<dbReference type="EMBL" id="JBBMFF010000120">
    <property type="protein sequence ID" value="MEQ2510093.1"/>
    <property type="molecule type" value="Genomic_DNA"/>
</dbReference>
<sequence length="197" mass="21791">MRSVKFMRAAKTSYIVLSALYCVFGVLLIAVPDFSMKLLGILVGCMMIGFGAVKLMGYFSRDLYRLAFQFDLAYGILLIVLGLIVLVRPVQLVSFFCLVLGICILADGLFKIQAASDSKRFGLRPWWLILTLAIMACLAGLLLVFRPMDGARALLVLLGIAMLAEGILNLCVACSMIKIIRHQQPDVLDAEFYEKRG</sequence>
<feature type="transmembrane region" description="Helical" evidence="1">
    <location>
        <begin position="12"/>
        <end position="32"/>
    </location>
</feature>
<gene>
    <name evidence="2" type="ORF">WMO66_02315</name>
</gene>
<dbReference type="InterPro" id="IPR052712">
    <property type="entry name" value="Acid_resist_chaperone_HdeD"/>
</dbReference>
<feature type="transmembrane region" description="Helical" evidence="1">
    <location>
        <begin position="93"/>
        <end position="114"/>
    </location>
</feature>
<keyword evidence="1" id="KW-0472">Membrane</keyword>
<dbReference type="PANTHER" id="PTHR34989">
    <property type="entry name" value="PROTEIN HDED"/>
    <property type="match status" value="1"/>
</dbReference>
<name>A0ABV1G494_9FIRM</name>
<feature type="transmembrane region" description="Helical" evidence="1">
    <location>
        <begin position="151"/>
        <end position="172"/>
    </location>
</feature>
<evidence type="ECO:0000256" key="1">
    <source>
        <dbReference type="SAM" id="Phobius"/>
    </source>
</evidence>
<protein>
    <submittedName>
        <fullName evidence="2">DUF308 domain-containing protein</fullName>
    </submittedName>
</protein>
<evidence type="ECO:0000313" key="3">
    <source>
        <dbReference type="Proteomes" id="UP001491552"/>
    </source>
</evidence>
<organism evidence="2 3">
    <name type="scientific">Faecousia intestinalis</name>
    <dbReference type="NCBI Taxonomy" id="3133167"/>
    <lineage>
        <taxon>Bacteria</taxon>
        <taxon>Bacillati</taxon>
        <taxon>Bacillota</taxon>
        <taxon>Clostridia</taxon>
        <taxon>Eubacteriales</taxon>
        <taxon>Oscillospiraceae</taxon>
        <taxon>Faecousia</taxon>
    </lineage>
</organism>
<dbReference type="Pfam" id="PF03729">
    <property type="entry name" value="DUF308"/>
    <property type="match status" value="2"/>
</dbReference>
<feature type="transmembrane region" description="Helical" evidence="1">
    <location>
        <begin position="66"/>
        <end position="87"/>
    </location>
</feature>
<reference evidence="2 3" key="1">
    <citation type="submission" date="2024-03" db="EMBL/GenBank/DDBJ databases">
        <title>Human intestinal bacterial collection.</title>
        <authorList>
            <person name="Pauvert C."/>
            <person name="Hitch T.C.A."/>
            <person name="Clavel T."/>
        </authorList>
    </citation>
    <scope>NUCLEOTIDE SEQUENCE [LARGE SCALE GENOMIC DNA]</scope>
    <source>
        <strain evidence="2 3">CLA-AA-H192</strain>
    </source>
</reference>